<reference evidence="1 2" key="1">
    <citation type="journal article" date="2010" name="Appl. Environ. Microbiol.">
        <title>The genome sequence of the crenarchaeon Acidilobus saccharovorans supports a new order, Acidilobales, and suggests an important ecological role in terrestrial acidic hot springs.</title>
        <authorList>
            <person name="Mardanov A.V."/>
            <person name="Svetlitchnyi V.A."/>
            <person name="Beletsky A.V."/>
            <person name="Prokofeva M.I."/>
            <person name="Bonch-Osmolovskaya E.A."/>
            <person name="Ravin N.V."/>
            <person name="Skryabin K.G."/>
        </authorList>
    </citation>
    <scope>NUCLEOTIDE SEQUENCE [LARGE SCALE GENOMIC DNA]</scope>
    <source>
        <strain evidence="2">DSM 16705 / JCM 18335 / VKM B-2471 / 345-15</strain>
    </source>
</reference>
<dbReference type="HOGENOM" id="CLU_1648211_0_0_2"/>
<dbReference type="GeneID" id="9499397"/>
<dbReference type="RefSeq" id="WP_013267063.1">
    <property type="nucleotide sequence ID" value="NC_014374.1"/>
</dbReference>
<gene>
    <name evidence="1" type="ordered locus">ASAC_1146</name>
</gene>
<sequence length="160" mass="17071">MSSDVETNSQPAAAELYLEDIKGIADEVARLLFIAGSTRGSAAAQLSVYASLLYDELIAKVNLRDHVDGIINLTGEPLSSAADVVDCMGYRAVASLLVAASKALEGESLEAYRRDLELFADCMGWLVSPQKMLSDEQRGAAVLVSFAAAINKWLEELASS</sequence>
<protein>
    <submittedName>
        <fullName evidence="1">Uncharacterized protein</fullName>
    </submittedName>
</protein>
<dbReference type="OrthoDB" id="379470at2157"/>
<accession>D9Q2L3</accession>
<organism evidence="1 2">
    <name type="scientific">Acidilobus saccharovorans (strain DSM 16705 / JCM 18335 / VKM B-2471 / 345-15)</name>
    <dbReference type="NCBI Taxonomy" id="666510"/>
    <lineage>
        <taxon>Archaea</taxon>
        <taxon>Thermoproteota</taxon>
        <taxon>Thermoprotei</taxon>
        <taxon>Acidilobales</taxon>
        <taxon>Acidilobaceae</taxon>
        <taxon>Acidilobus</taxon>
    </lineage>
</organism>
<dbReference type="eggNOG" id="arCOG13728">
    <property type="taxonomic scope" value="Archaea"/>
</dbReference>
<proteinExistence type="predicted"/>
<evidence type="ECO:0000313" key="1">
    <source>
        <dbReference type="EMBL" id="ADL19551.1"/>
    </source>
</evidence>
<evidence type="ECO:0000313" key="2">
    <source>
        <dbReference type="Proteomes" id="UP000000346"/>
    </source>
</evidence>
<dbReference type="InParanoid" id="D9Q2L3"/>
<name>D9Q2L3_ACIS3</name>
<dbReference type="AlphaFoldDB" id="D9Q2L3"/>
<dbReference type="Proteomes" id="UP000000346">
    <property type="component" value="Chromosome"/>
</dbReference>
<dbReference type="KEGG" id="asc:ASAC_1146"/>
<keyword evidence="2" id="KW-1185">Reference proteome</keyword>
<dbReference type="EMBL" id="CP001742">
    <property type="protein sequence ID" value="ADL19551.1"/>
    <property type="molecule type" value="Genomic_DNA"/>
</dbReference>